<gene>
    <name evidence="2" type="ORF">Acr_07g0015100</name>
</gene>
<dbReference type="EMBL" id="BJWL01000007">
    <property type="protein sequence ID" value="GFY91314.1"/>
    <property type="molecule type" value="Genomic_DNA"/>
</dbReference>
<protein>
    <submittedName>
        <fullName evidence="2">Uncharacterized protein</fullName>
    </submittedName>
</protein>
<dbReference type="Proteomes" id="UP000585474">
    <property type="component" value="Unassembled WGS sequence"/>
</dbReference>
<organism evidence="2 3">
    <name type="scientific">Actinidia rufa</name>
    <dbReference type="NCBI Taxonomy" id="165716"/>
    <lineage>
        <taxon>Eukaryota</taxon>
        <taxon>Viridiplantae</taxon>
        <taxon>Streptophyta</taxon>
        <taxon>Embryophyta</taxon>
        <taxon>Tracheophyta</taxon>
        <taxon>Spermatophyta</taxon>
        <taxon>Magnoliopsida</taxon>
        <taxon>eudicotyledons</taxon>
        <taxon>Gunneridae</taxon>
        <taxon>Pentapetalae</taxon>
        <taxon>asterids</taxon>
        <taxon>Ericales</taxon>
        <taxon>Actinidiaceae</taxon>
        <taxon>Actinidia</taxon>
    </lineage>
</organism>
<proteinExistence type="predicted"/>
<comment type="caution">
    <text evidence="2">The sequence shown here is derived from an EMBL/GenBank/DDBJ whole genome shotgun (WGS) entry which is preliminary data.</text>
</comment>
<sequence>MLLDSLQLSACLDELTAVSMKSHHASYLLSHVVPWMAVVCYSSAKLQRDYPAELAIERPVESDAGLSSDNASAWSREAGNSKLEMMVSFLSPGTRVIFQILAEVRLPPLVFRGRAPPCCSLNSEELSVELDKEVCVNQLAEEDETMALEIDLASDGPGPRDVVTAETDGDGGGDLEGKNEDADLDLSLEV</sequence>
<feature type="region of interest" description="Disordered" evidence="1">
    <location>
        <begin position="152"/>
        <end position="190"/>
    </location>
</feature>
<keyword evidence="3" id="KW-1185">Reference proteome</keyword>
<evidence type="ECO:0000256" key="1">
    <source>
        <dbReference type="SAM" id="MobiDB-lite"/>
    </source>
</evidence>
<evidence type="ECO:0000313" key="2">
    <source>
        <dbReference type="EMBL" id="GFY91314.1"/>
    </source>
</evidence>
<name>A0A7J0EXY0_9ERIC</name>
<dbReference type="AlphaFoldDB" id="A0A7J0EXY0"/>
<evidence type="ECO:0000313" key="3">
    <source>
        <dbReference type="Proteomes" id="UP000585474"/>
    </source>
</evidence>
<accession>A0A7J0EXY0</accession>
<reference evidence="2 3" key="1">
    <citation type="submission" date="2019-07" db="EMBL/GenBank/DDBJ databases">
        <title>De Novo Assembly of kiwifruit Actinidia rufa.</title>
        <authorList>
            <person name="Sugita-Konishi S."/>
            <person name="Sato K."/>
            <person name="Mori E."/>
            <person name="Abe Y."/>
            <person name="Kisaki G."/>
            <person name="Hamano K."/>
            <person name="Suezawa K."/>
            <person name="Otani M."/>
            <person name="Fukuda T."/>
            <person name="Manabe T."/>
            <person name="Gomi K."/>
            <person name="Tabuchi M."/>
            <person name="Akimitsu K."/>
            <person name="Kataoka I."/>
        </authorList>
    </citation>
    <scope>NUCLEOTIDE SEQUENCE [LARGE SCALE GENOMIC DNA]</scope>
    <source>
        <strain evidence="3">cv. Fuchu</strain>
    </source>
</reference>